<feature type="compositionally biased region" description="Basic and acidic residues" evidence="7">
    <location>
        <begin position="593"/>
        <end position="607"/>
    </location>
</feature>
<keyword evidence="3" id="KW-0378">Hydrolase</keyword>
<dbReference type="Gene3D" id="1.25.40.20">
    <property type="entry name" value="Ankyrin repeat-containing domain"/>
    <property type="match status" value="1"/>
</dbReference>
<feature type="repeat" description="ANK" evidence="6">
    <location>
        <begin position="1959"/>
        <end position="1991"/>
    </location>
</feature>
<feature type="compositionally biased region" description="Polar residues" evidence="7">
    <location>
        <begin position="273"/>
        <end position="282"/>
    </location>
</feature>
<dbReference type="SMART" id="SM00248">
    <property type="entry name" value="ANK"/>
    <property type="match status" value="2"/>
</dbReference>
<dbReference type="Pfam" id="PF00710">
    <property type="entry name" value="Asparaginase"/>
    <property type="match status" value="1"/>
</dbReference>
<dbReference type="InterPro" id="IPR041725">
    <property type="entry name" value="L-asparaginase_I"/>
</dbReference>
<dbReference type="STRING" id="2512241.A0A553HNI2"/>
<feature type="region of interest" description="Disordered" evidence="7">
    <location>
        <begin position="66"/>
        <end position="107"/>
    </location>
</feature>
<dbReference type="InterPro" id="IPR037152">
    <property type="entry name" value="L-asparaginase_N_sf"/>
</dbReference>
<sequence>MAKQILSPGSFYGRQPDLPALSVQPICAVPFPVPESSIAIHTTGTQHATHLHVLVLNIIVVESNRPAANSQQPTANRPTTTREGPEQKAIDRYAISSSHRSRQYCGPLDDPYHHRLSAPASPAHRHRFRYNLIVGGEHPGDDSFLRPDGSREFTVQEGYHDRKRSDCVRPRVNQPSITMEPGPKDGPDGSSLKPVSSLRAQFENMNKTKEEPATSTPVPAPAPTTAVAATATPVPARQRTPSPKPPPVPDTRPTRPKSMIALETGKPKPQLPTPTREQTTATLRLPQVANLPPLSPRPVRPPAVLIDPPHSPPINRALSHPTVDAAALLAPDPTKSPATPVTPSSRPFKISSRPTTPSLEPRRSSPRLNSSQPPSPPPPRRSGELRREREAKPSSVAPPPVNRADKPSARLSLVVDNVPKLEPKPAPLRPDQRSPFNTPPTTASAPANEESPPMLPTRPARPVSHVPSLVRTNTLPASFDPSPVHATIAKKRRDLEMNGSAKPTSASPTRDEPPALPSRPTAVPESIPKIPANSMRPPPRPARASIVGMPATDPVAVDTTAAAQQPKRIASNPTSQFSPPPTRTHGRSMTVDRTSDRVPLELREPPRRIGVVGNPPVNSDSATTAAPASTQITTTYPDAFRVNRRPPFAKQGTHEIYTKYDVRKFDVCGEYVCTSGQFTRVWHLHDGELLMSFSHGEGIKATCVSFKPGLNVDREGLRLWIGNNIGEIIEADIATQSVVGNKTNVHGRYEVIKIFRHYNEMWTLDEGGTLHVWGPDGDGVPNLNNNPHQTYRLAKGHTFSMIVGEELWYCTGKEIRIFAPTVDGNNQVQVLMRPLVSEGAGEITSGTVLKSQPGKVYFGHTDGKVSIYSQKDFTCLNVLNISTYKINSLAGIGHHIWAAYNTGRISIYDVRSSPWIVKKDWQAHNDSPALRLIADRASFYRLGYQQVLSLGADNMIKAWDGLLQDDFLEDEMKSMDAQYSVFEDIKVQAMTWNAGASTPNSLRYDETDAAFIHNLLRSSDCPDILVFGFQELVDLEDKTATAKRLFKSKKKDATDQERMSHQYRDWRDFLVRSLDDFMPADHLYHLLHTATLVGLFTCIFVKSTLRDRIRNLSSADVKRGMGGLHGNKGAIIVRFMVDDTSLCFINCHLAAGQSHANSRHNDIAAILDSSILPVEPDPNVRIDSYIGGGDGSMVLDHELCLLNGDLNYRIDTMSRDTVVYAVKANNLTKLLERDQLLVARRRNPAFRLRAFDEMPIQFAPTYKYDVGTDEYDTSEKKRSPAWCDRLLHRGSGRIQQLDYRRHEVRVSDHRPVTGRFKFTIKTISPKKRILTWANCQQRFEDLKAKEANEEKLSYLMNVIGQKQHEEDEYKENRPISSLNLSFIKCHRTRISPQSSRLLLHNQSWLRQTDTWDFDLIGRFGSPTNRFGNTASASAESTAKDLISRLLRLQYAISPDISRSGSLKEKTSYYQLSGHHHHTLAFTAQQQPTMGAPPIGSAAHAHGTAAAQQTYPESRVLLIITGGTICMQPSAGGLVPVDGFLNNAMAPRPSFNDMSESVTLSAVQDGKPVTLTSLRTPPSSYARHIRYSAIEFSPLLDSSSISSEGWTSIASSIRANYHLFDGFVVLHGTDSLAYSASALSFMLSDLGKPVILTGSQASIFALQSDAVDNLLGSLIIAGTFVIPEVCLFFAHKLYRGNRCTKVSASAFEAFASPNCDPLARVTSLGVDVNWGLVLRPTTIARFQVTPHLDTAHVAALRIFPGIKPEMVDGVLRVPHLRGLVLETFGMGNAPAGVDGSLTRVIRSAVERGIVVVNVSQCTSGFVSPLYAPGFALGEAGVVFGYDLTCEAALTKLSYLLALPDLDAAEVGRRMSRPLRGEMTALTNPSFTHPQGSLDDGEYYLPSSMNGTKSPRPLSRGETEFAGLGYAIQAGDLRTVAELLDTDALHGGSNSVGLLQRADYAGNTAVHLAAVGPEPAVLRELLVRGASVHVRNRANNTPLFLAEKMGNKGCVELLTEAGAVLWVEERTGKTSQVV</sequence>
<dbReference type="EC" id="3.5.1.1" evidence="1"/>
<comment type="caution">
    <text evidence="9">The sequence shown here is derived from an EMBL/GenBank/DDBJ whole genome shotgun (WGS) entry which is preliminary data.</text>
</comment>
<dbReference type="SMART" id="SM00128">
    <property type="entry name" value="IPPc"/>
    <property type="match status" value="1"/>
</dbReference>
<dbReference type="InterPro" id="IPR015943">
    <property type="entry name" value="WD40/YVTN_repeat-like_dom_sf"/>
</dbReference>
<feature type="compositionally biased region" description="Polar residues" evidence="7">
    <location>
        <begin position="336"/>
        <end position="345"/>
    </location>
</feature>
<dbReference type="Proteomes" id="UP000319160">
    <property type="component" value="Unassembled WGS sequence"/>
</dbReference>
<dbReference type="InterPro" id="IPR027473">
    <property type="entry name" value="L-asparaginase_C"/>
</dbReference>
<dbReference type="InterPro" id="IPR027474">
    <property type="entry name" value="L-asparaginase_N"/>
</dbReference>
<evidence type="ECO:0000256" key="4">
    <source>
        <dbReference type="ARBA" id="ARBA00023043"/>
    </source>
</evidence>
<dbReference type="InterPro" id="IPR002110">
    <property type="entry name" value="Ankyrin_rpt"/>
</dbReference>
<dbReference type="PANTHER" id="PTHR11707">
    <property type="entry name" value="L-ASPARAGINASE"/>
    <property type="match status" value="1"/>
</dbReference>
<dbReference type="GO" id="GO:0009066">
    <property type="term" value="P:aspartate family amino acid metabolic process"/>
    <property type="evidence" value="ECO:0007669"/>
    <property type="project" value="UniProtKB-ARBA"/>
</dbReference>
<dbReference type="InterPro" id="IPR000300">
    <property type="entry name" value="IPPc"/>
</dbReference>
<dbReference type="SUPFAM" id="SSF50978">
    <property type="entry name" value="WD40 repeat-like"/>
    <property type="match status" value="1"/>
</dbReference>
<feature type="domain" description="Inositol polyphosphate-related phosphatase" evidence="8">
    <location>
        <begin position="983"/>
        <end position="1324"/>
    </location>
</feature>
<dbReference type="PIRSF" id="PIRSF001220">
    <property type="entry name" value="L-ASNase_gatD"/>
    <property type="match status" value="1"/>
</dbReference>
<reference evidence="10" key="1">
    <citation type="submission" date="2019-06" db="EMBL/GenBank/DDBJ databases">
        <title>Draft genome sequence of the griseofulvin-producing fungus Xylaria cubensis strain G536.</title>
        <authorList>
            <person name="Mead M.E."/>
            <person name="Raja H.A."/>
            <person name="Steenwyk J.L."/>
            <person name="Knowles S.L."/>
            <person name="Oberlies N.H."/>
            <person name="Rokas A."/>
        </authorList>
    </citation>
    <scope>NUCLEOTIDE SEQUENCE [LARGE SCALE GENOMIC DNA]</scope>
    <source>
        <strain evidence="10">G536</strain>
    </source>
</reference>
<evidence type="ECO:0000313" key="9">
    <source>
        <dbReference type="EMBL" id="TRX89487.1"/>
    </source>
</evidence>
<feature type="compositionally biased region" description="Low complexity" evidence="7">
    <location>
        <begin position="230"/>
        <end position="241"/>
    </location>
</feature>
<feature type="compositionally biased region" description="Polar residues" evidence="7">
    <location>
        <begin position="434"/>
        <end position="445"/>
    </location>
</feature>
<name>A0A553HNI2_9PEZI</name>
<evidence type="ECO:0000256" key="7">
    <source>
        <dbReference type="SAM" id="MobiDB-lite"/>
    </source>
</evidence>
<evidence type="ECO:0000313" key="10">
    <source>
        <dbReference type="Proteomes" id="UP000319160"/>
    </source>
</evidence>
<evidence type="ECO:0000259" key="8">
    <source>
        <dbReference type="SMART" id="SM00128"/>
    </source>
</evidence>
<dbReference type="CDD" id="cd08963">
    <property type="entry name" value="L-asparaginase_I"/>
    <property type="match status" value="1"/>
</dbReference>
<dbReference type="GO" id="GO:0046856">
    <property type="term" value="P:phosphatidylinositol dephosphorylation"/>
    <property type="evidence" value="ECO:0007669"/>
    <property type="project" value="InterPro"/>
</dbReference>
<dbReference type="Gene3D" id="2.130.10.10">
    <property type="entry name" value="YVTN repeat-like/Quinoprotein amine dehydrogenase"/>
    <property type="match status" value="1"/>
</dbReference>
<dbReference type="PROSITE" id="PS50297">
    <property type="entry name" value="ANK_REP_REGION"/>
    <property type="match status" value="1"/>
</dbReference>
<organism evidence="9 10">
    <name type="scientific">Xylaria flabelliformis</name>
    <dbReference type="NCBI Taxonomy" id="2512241"/>
    <lineage>
        <taxon>Eukaryota</taxon>
        <taxon>Fungi</taxon>
        <taxon>Dikarya</taxon>
        <taxon>Ascomycota</taxon>
        <taxon>Pezizomycotina</taxon>
        <taxon>Sordariomycetes</taxon>
        <taxon>Xylariomycetidae</taxon>
        <taxon>Xylariales</taxon>
        <taxon>Xylariaceae</taxon>
        <taxon>Xylaria</taxon>
    </lineage>
</organism>
<dbReference type="EMBL" id="VFLP01000067">
    <property type="protein sequence ID" value="TRX89487.1"/>
    <property type="molecule type" value="Genomic_DNA"/>
</dbReference>
<feature type="region of interest" description="Disordered" evidence="7">
    <location>
        <begin position="230"/>
        <end position="546"/>
    </location>
</feature>
<feature type="region of interest" description="Disordered" evidence="7">
    <location>
        <begin position="559"/>
        <end position="630"/>
    </location>
</feature>
<feature type="compositionally biased region" description="Basic and acidic residues" evidence="7">
    <location>
        <begin position="158"/>
        <end position="169"/>
    </location>
</feature>
<dbReference type="SUPFAM" id="SSF56219">
    <property type="entry name" value="DNase I-like"/>
    <property type="match status" value="1"/>
</dbReference>
<dbReference type="Gene3D" id="3.40.50.1170">
    <property type="entry name" value="L-asparaginase, N-terminal domain"/>
    <property type="match status" value="1"/>
</dbReference>
<dbReference type="PRINTS" id="PR00139">
    <property type="entry name" value="ASNGLNASE"/>
</dbReference>
<keyword evidence="10" id="KW-1185">Reference proteome</keyword>
<evidence type="ECO:0000256" key="1">
    <source>
        <dbReference type="ARBA" id="ARBA00012920"/>
    </source>
</evidence>
<dbReference type="FunFam" id="3.60.10.10:FF:000036">
    <property type="entry name" value="Inositol polyphosphate phosphatase, putative"/>
    <property type="match status" value="1"/>
</dbReference>
<dbReference type="OrthoDB" id="2248459at2759"/>
<dbReference type="PROSITE" id="PS51732">
    <property type="entry name" value="ASN_GLN_ASE_3"/>
    <property type="match status" value="1"/>
</dbReference>
<dbReference type="SFLD" id="SFLDS00057">
    <property type="entry name" value="Glutaminase/Asparaginase"/>
    <property type="match status" value="1"/>
</dbReference>
<dbReference type="InterPro" id="IPR036770">
    <property type="entry name" value="Ankyrin_rpt-contain_sf"/>
</dbReference>
<evidence type="ECO:0000256" key="5">
    <source>
        <dbReference type="ARBA" id="ARBA00061199"/>
    </source>
</evidence>
<dbReference type="SMART" id="SM00870">
    <property type="entry name" value="Asparaginase"/>
    <property type="match status" value="1"/>
</dbReference>
<dbReference type="PROSITE" id="PS50088">
    <property type="entry name" value="ANK_REPEAT"/>
    <property type="match status" value="1"/>
</dbReference>
<dbReference type="Pfam" id="PF17763">
    <property type="entry name" value="Asparaginase_C"/>
    <property type="match status" value="1"/>
</dbReference>
<feature type="compositionally biased region" description="Basic and acidic residues" evidence="7">
    <location>
        <begin position="381"/>
        <end position="392"/>
    </location>
</feature>
<evidence type="ECO:0000256" key="3">
    <source>
        <dbReference type="ARBA" id="ARBA00022801"/>
    </source>
</evidence>
<dbReference type="Pfam" id="PF12796">
    <property type="entry name" value="Ank_2"/>
    <property type="match status" value="1"/>
</dbReference>
<dbReference type="Pfam" id="PF22669">
    <property type="entry name" value="Exo_endo_phos2"/>
    <property type="match status" value="1"/>
</dbReference>
<feature type="compositionally biased region" description="Polar residues" evidence="7">
    <location>
        <begin position="66"/>
        <end position="82"/>
    </location>
</feature>
<dbReference type="InterPro" id="IPR036691">
    <property type="entry name" value="Endo/exonu/phosph_ase_sf"/>
</dbReference>
<dbReference type="FunFam" id="3.40.50.40:FF:000001">
    <property type="entry name" value="L-asparaginase 1"/>
    <property type="match status" value="1"/>
</dbReference>
<dbReference type="FunFam" id="3.40.50.1170:FF:000003">
    <property type="entry name" value="60 kDa lysophospholipase"/>
    <property type="match status" value="1"/>
</dbReference>
<evidence type="ECO:0000256" key="6">
    <source>
        <dbReference type="PROSITE-ProRule" id="PRU00023"/>
    </source>
</evidence>
<dbReference type="PIRSF" id="PIRSF500176">
    <property type="entry name" value="L_ASNase"/>
    <property type="match status" value="1"/>
</dbReference>
<comment type="similarity">
    <text evidence="5">In the N-terminal section; belongs to the asparaginase 1 family.</text>
</comment>
<dbReference type="InterPro" id="IPR036152">
    <property type="entry name" value="Asp/glu_Ase-like_sf"/>
</dbReference>
<evidence type="ECO:0000256" key="2">
    <source>
        <dbReference type="ARBA" id="ARBA00022737"/>
    </source>
</evidence>
<dbReference type="Gene3D" id="3.60.10.10">
    <property type="entry name" value="Endonuclease/exonuclease/phosphatase"/>
    <property type="match status" value="1"/>
</dbReference>
<dbReference type="InterPro" id="IPR040919">
    <property type="entry name" value="Asparaginase_C"/>
</dbReference>
<dbReference type="GO" id="GO:0016791">
    <property type="term" value="F:phosphatase activity"/>
    <property type="evidence" value="ECO:0007669"/>
    <property type="project" value="InterPro"/>
</dbReference>
<gene>
    <name evidence="9" type="ORF">FHL15_009656</name>
</gene>
<accession>A0A553HNI2</accession>
<dbReference type="Gene3D" id="3.40.50.40">
    <property type="match status" value="1"/>
</dbReference>
<dbReference type="InterPro" id="IPR006034">
    <property type="entry name" value="Asparaginase/glutaminase-like"/>
</dbReference>
<proteinExistence type="inferred from homology"/>
<feature type="region of interest" description="Disordered" evidence="7">
    <location>
        <begin position="155"/>
        <end position="194"/>
    </location>
</feature>
<dbReference type="InterPro" id="IPR036322">
    <property type="entry name" value="WD40_repeat_dom_sf"/>
</dbReference>
<protein>
    <recommendedName>
        <fullName evidence="1">asparaginase</fullName>
        <ecNumber evidence="1">3.5.1.1</ecNumber>
    </recommendedName>
</protein>
<dbReference type="PANTHER" id="PTHR11707:SF28">
    <property type="entry name" value="60 KDA LYSOPHOSPHOLIPASE"/>
    <property type="match status" value="1"/>
</dbReference>
<dbReference type="GO" id="GO:0004067">
    <property type="term" value="F:asparaginase activity"/>
    <property type="evidence" value="ECO:0007669"/>
    <property type="project" value="UniProtKB-UniRule"/>
</dbReference>
<keyword evidence="2" id="KW-0677">Repeat</keyword>
<dbReference type="SUPFAM" id="SSF53774">
    <property type="entry name" value="Glutaminase/Asparaginase"/>
    <property type="match status" value="1"/>
</dbReference>
<keyword evidence="4 6" id="KW-0040">ANK repeat</keyword>
<dbReference type="SUPFAM" id="SSF48403">
    <property type="entry name" value="Ankyrin repeat"/>
    <property type="match status" value="1"/>
</dbReference>